<keyword evidence="1" id="KW-0472">Membrane</keyword>
<evidence type="ECO:0000256" key="1">
    <source>
        <dbReference type="SAM" id="Phobius"/>
    </source>
</evidence>
<dbReference type="AlphaFoldDB" id="A0A9Q6HNM1"/>
<reference evidence="4 5" key="1">
    <citation type="journal article" date="2016" name="Front. Microbiol.">
        <title>Comprehensive Phylogenetic Analysis of Bovine Non-aureus Staphylococci Species Based on Whole-Genome Sequencing.</title>
        <authorList>
            <person name="Naushad S."/>
            <person name="Barkema H.W."/>
            <person name="Luby C."/>
            <person name="Condas L.A."/>
            <person name="Nobrega D.B."/>
            <person name="Carson D.A."/>
            <person name="De Buck J."/>
        </authorList>
    </citation>
    <scope>NUCLEOTIDE SEQUENCE [LARGE SCALE GENOMIC DNA]</scope>
    <source>
        <strain evidence="2 4">SNUC 1084</strain>
        <strain evidence="3 5">SNUC 1231</strain>
    </source>
</reference>
<dbReference type="Proteomes" id="UP000240859">
    <property type="component" value="Unassembled WGS sequence"/>
</dbReference>
<keyword evidence="1" id="KW-1133">Transmembrane helix</keyword>
<dbReference type="EMBL" id="PZFR01000037">
    <property type="protein sequence ID" value="PTI68800.1"/>
    <property type="molecule type" value="Genomic_DNA"/>
</dbReference>
<dbReference type="Proteomes" id="UP000241960">
    <property type="component" value="Unassembled WGS sequence"/>
</dbReference>
<proteinExistence type="predicted"/>
<keyword evidence="4" id="KW-1185">Reference proteome</keyword>
<organism evidence="3 5">
    <name type="scientific">Staphylococcus succinus</name>
    <dbReference type="NCBI Taxonomy" id="61015"/>
    <lineage>
        <taxon>Bacteria</taxon>
        <taxon>Bacillati</taxon>
        <taxon>Bacillota</taxon>
        <taxon>Bacilli</taxon>
        <taxon>Bacillales</taxon>
        <taxon>Staphylococcaceae</taxon>
        <taxon>Staphylococcus</taxon>
    </lineage>
</organism>
<feature type="transmembrane region" description="Helical" evidence="1">
    <location>
        <begin position="44"/>
        <end position="65"/>
    </location>
</feature>
<reference evidence="3" key="2">
    <citation type="submission" date="2018-03" db="EMBL/GenBank/DDBJ databases">
        <authorList>
            <person name="Naushad S."/>
        </authorList>
    </citation>
    <scope>NUCLEOTIDE SEQUENCE</scope>
    <source>
        <strain evidence="2">SNUC 1084</strain>
        <strain evidence="3">SNUC 1231</strain>
    </source>
</reference>
<name>A0A9Q6HNM1_9STAP</name>
<protein>
    <submittedName>
        <fullName evidence="3">Uncharacterized protein</fullName>
    </submittedName>
</protein>
<dbReference type="RefSeq" id="WP_073504846.1">
    <property type="nucleotide sequence ID" value="NZ_CP018199.1"/>
</dbReference>
<evidence type="ECO:0000313" key="4">
    <source>
        <dbReference type="Proteomes" id="UP000240859"/>
    </source>
</evidence>
<comment type="caution">
    <text evidence="3">The sequence shown here is derived from an EMBL/GenBank/DDBJ whole genome shotgun (WGS) entry which is preliminary data.</text>
</comment>
<evidence type="ECO:0000313" key="2">
    <source>
        <dbReference type="EMBL" id="PTI68800.1"/>
    </source>
</evidence>
<evidence type="ECO:0000313" key="3">
    <source>
        <dbReference type="EMBL" id="PTI75272.1"/>
    </source>
</evidence>
<sequence>MKKHDPLHDYEQINLKDEKSNKGLRQMMVENDNYESRKYTKTRFVFFIFVIFLILIAFGIISIFIL</sequence>
<accession>A0A9Q6HNM1</accession>
<keyword evidence="1" id="KW-0812">Transmembrane</keyword>
<evidence type="ECO:0000313" key="5">
    <source>
        <dbReference type="Proteomes" id="UP000241960"/>
    </source>
</evidence>
<gene>
    <name evidence="2" type="ORF">BU057_07470</name>
    <name evidence="3" type="ORF">BU058_08155</name>
</gene>
<dbReference type="EMBL" id="PZFQ01000024">
    <property type="protein sequence ID" value="PTI75272.1"/>
    <property type="molecule type" value="Genomic_DNA"/>
</dbReference>